<evidence type="ECO:0000313" key="4">
    <source>
        <dbReference type="EMBL" id="JAS49299.1"/>
    </source>
</evidence>
<dbReference type="Gene3D" id="3.30.1120.90">
    <property type="entry name" value="Nucleosome assembly protein"/>
    <property type="match status" value="1"/>
</dbReference>
<reference evidence="4" key="1">
    <citation type="submission" date="2015-11" db="EMBL/GenBank/DDBJ databases">
        <title>De novo transcriptome assembly of four potential Pierce s Disease insect vectors from Arizona vineyards.</title>
        <authorList>
            <person name="Tassone E.E."/>
        </authorList>
    </citation>
    <scope>NUCLEOTIDE SEQUENCE</scope>
</reference>
<name>A0A1B6FGG2_9HEMI</name>
<organism evidence="4">
    <name type="scientific">Cuerna arida</name>
    <dbReference type="NCBI Taxonomy" id="1464854"/>
    <lineage>
        <taxon>Eukaryota</taxon>
        <taxon>Metazoa</taxon>
        <taxon>Ecdysozoa</taxon>
        <taxon>Arthropoda</taxon>
        <taxon>Hexapoda</taxon>
        <taxon>Insecta</taxon>
        <taxon>Pterygota</taxon>
        <taxon>Neoptera</taxon>
        <taxon>Paraneoptera</taxon>
        <taxon>Hemiptera</taxon>
        <taxon>Auchenorrhyncha</taxon>
        <taxon>Membracoidea</taxon>
        <taxon>Cicadellidae</taxon>
        <taxon>Cicadellinae</taxon>
        <taxon>Proconiini</taxon>
        <taxon>Cuerna</taxon>
    </lineage>
</organism>
<feature type="region of interest" description="Disordered" evidence="3">
    <location>
        <begin position="1"/>
        <end position="24"/>
    </location>
</feature>
<accession>A0A1B6FGG2</accession>
<dbReference type="GO" id="GO:0006334">
    <property type="term" value="P:nucleosome assembly"/>
    <property type="evidence" value="ECO:0007669"/>
    <property type="project" value="InterPro"/>
</dbReference>
<gene>
    <name evidence="4" type="ORF">g.45133</name>
</gene>
<proteinExistence type="inferred from homology"/>
<evidence type="ECO:0000256" key="2">
    <source>
        <dbReference type="RuleBase" id="RU003876"/>
    </source>
</evidence>
<dbReference type="Gene3D" id="1.20.5.1500">
    <property type="match status" value="1"/>
</dbReference>
<feature type="non-terminal residue" evidence="4">
    <location>
        <position position="239"/>
    </location>
</feature>
<protein>
    <submittedName>
        <fullName evidence="4">Uncharacterized protein</fullName>
    </submittedName>
</protein>
<comment type="similarity">
    <text evidence="1 2">Belongs to the nucleosome assembly protein (NAP) family.</text>
</comment>
<dbReference type="Pfam" id="PF00956">
    <property type="entry name" value="NAP"/>
    <property type="match status" value="1"/>
</dbReference>
<dbReference type="InterPro" id="IPR037231">
    <property type="entry name" value="NAP-like_sf"/>
</dbReference>
<dbReference type="PANTHER" id="PTHR11875">
    <property type="entry name" value="TESTIS-SPECIFIC Y-ENCODED PROTEIN"/>
    <property type="match status" value="1"/>
</dbReference>
<dbReference type="GO" id="GO:0005634">
    <property type="term" value="C:nucleus"/>
    <property type="evidence" value="ECO:0007669"/>
    <property type="project" value="InterPro"/>
</dbReference>
<evidence type="ECO:0000256" key="3">
    <source>
        <dbReference type="SAM" id="MobiDB-lite"/>
    </source>
</evidence>
<evidence type="ECO:0000256" key="1">
    <source>
        <dbReference type="ARBA" id="ARBA00009947"/>
    </source>
</evidence>
<dbReference type="EMBL" id="GECZ01020470">
    <property type="protein sequence ID" value="JAS49299.1"/>
    <property type="molecule type" value="Transcribed_RNA"/>
</dbReference>
<dbReference type="InterPro" id="IPR002164">
    <property type="entry name" value="NAP_family"/>
</dbReference>
<dbReference type="SUPFAM" id="SSF143113">
    <property type="entry name" value="NAP-like"/>
    <property type="match status" value="1"/>
</dbReference>
<dbReference type="AlphaFoldDB" id="A0A1B6FGG2"/>
<sequence length="239" mass="27755">MSDTGEPPVKKLKKSDLDAGSTPEENLPEVFREYNIVQNALNIIAEQSSGVIIRIECNYNAIKTPYLEQRNEIIKKIPRFWITAFMNHPKMAALIADEEEDCLNYLSAIFVEDCIDPYNGYRVHFHFSPNPYMENEVITRNYYHHGEGVPCLLSSVINWKPGYDLLHIIRRRYALSRSPPQPGRPVPLFRQTFFSWFDDLSTSVKDTIGEILRDEIWINPLQYYLLSEHENAVNVVDCI</sequence>